<dbReference type="Proteomes" id="UP000006038">
    <property type="component" value="Chromosome 8"/>
</dbReference>
<accession>J3MQF3</accession>
<feature type="region of interest" description="Disordered" evidence="1">
    <location>
        <begin position="1"/>
        <end position="38"/>
    </location>
</feature>
<evidence type="ECO:0000256" key="1">
    <source>
        <dbReference type="SAM" id="MobiDB-lite"/>
    </source>
</evidence>
<reference evidence="2" key="1">
    <citation type="journal article" date="2013" name="Nat. Commun.">
        <title>Whole-genome sequencing of Oryza brachyantha reveals mechanisms underlying Oryza genome evolution.</title>
        <authorList>
            <person name="Chen J."/>
            <person name="Huang Q."/>
            <person name="Gao D."/>
            <person name="Wang J."/>
            <person name="Lang Y."/>
            <person name="Liu T."/>
            <person name="Li B."/>
            <person name="Bai Z."/>
            <person name="Luis Goicoechea J."/>
            <person name="Liang C."/>
            <person name="Chen C."/>
            <person name="Zhang W."/>
            <person name="Sun S."/>
            <person name="Liao Y."/>
            <person name="Zhang X."/>
            <person name="Yang L."/>
            <person name="Song C."/>
            <person name="Wang M."/>
            <person name="Shi J."/>
            <person name="Liu G."/>
            <person name="Liu J."/>
            <person name="Zhou H."/>
            <person name="Zhou W."/>
            <person name="Yu Q."/>
            <person name="An N."/>
            <person name="Chen Y."/>
            <person name="Cai Q."/>
            <person name="Wang B."/>
            <person name="Liu B."/>
            <person name="Min J."/>
            <person name="Huang Y."/>
            <person name="Wu H."/>
            <person name="Li Z."/>
            <person name="Zhang Y."/>
            <person name="Yin Y."/>
            <person name="Song W."/>
            <person name="Jiang J."/>
            <person name="Jackson S.A."/>
            <person name="Wing R.A."/>
            <person name="Wang J."/>
            <person name="Chen M."/>
        </authorList>
    </citation>
    <scope>NUCLEOTIDE SEQUENCE [LARGE SCALE GENOMIC DNA]</scope>
    <source>
        <strain evidence="2">cv. IRGC 101232</strain>
    </source>
</reference>
<feature type="compositionally biased region" description="Polar residues" evidence="1">
    <location>
        <begin position="1"/>
        <end position="16"/>
    </location>
</feature>
<keyword evidence="3" id="KW-1185">Reference proteome</keyword>
<evidence type="ECO:0000313" key="3">
    <source>
        <dbReference type="Proteomes" id="UP000006038"/>
    </source>
</evidence>
<dbReference type="EnsemblPlants" id="OB08G13320.1">
    <property type="protein sequence ID" value="OB08G13320.1"/>
    <property type="gene ID" value="OB08G13320"/>
</dbReference>
<proteinExistence type="predicted"/>
<sequence>MAPSRYQTESTPSYHTGSARAAGNQVPTPVPTFLGGGSTIPSNRGQAAWWPRPLPQATSSAATSTNWTAKRLVFDPDEDERLVSAWLFHSTQSMGIARKMRSTGVMYMNSTIKLHLQTEKERRNISKIAGKKLRDGWVFSVHVGRRLPQFILADIQMTS</sequence>
<evidence type="ECO:0000313" key="2">
    <source>
        <dbReference type="EnsemblPlants" id="OB08G13320.1"/>
    </source>
</evidence>
<dbReference type="Gramene" id="OB08G13320.1">
    <property type="protein sequence ID" value="OB08G13320.1"/>
    <property type="gene ID" value="OB08G13320"/>
</dbReference>
<organism evidence="2">
    <name type="scientific">Oryza brachyantha</name>
    <name type="common">malo sina</name>
    <dbReference type="NCBI Taxonomy" id="4533"/>
    <lineage>
        <taxon>Eukaryota</taxon>
        <taxon>Viridiplantae</taxon>
        <taxon>Streptophyta</taxon>
        <taxon>Embryophyta</taxon>
        <taxon>Tracheophyta</taxon>
        <taxon>Spermatophyta</taxon>
        <taxon>Magnoliopsida</taxon>
        <taxon>Liliopsida</taxon>
        <taxon>Poales</taxon>
        <taxon>Poaceae</taxon>
        <taxon>BOP clade</taxon>
        <taxon>Oryzoideae</taxon>
        <taxon>Oryzeae</taxon>
        <taxon>Oryzinae</taxon>
        <taxon>Oryza</taxon>
    </lineage>
</organism>
<reference evidence="2" key="2">
    <citation type="submission" date="2013-04" db="UniProtKB">
        <authorList>
            <consortium name="EnsemblPlants"/>
        </authorList>
    </citation>
    <scope>IDENTIFICATION</scope>
</reference>
<name>J3MQF3_ORYBR</name>
<protein>
    <submittedName>
        <fullName evidence="2">Uncharacterized protein</fullName>
    </submittedName>
</protein>
<dbReference type="AlphaFoldDB" id="J3MQF3"/>
<dbReference type="HOGENOM" id="CLU_1663465_0_0_1"/>